<evidence type="ECO:0000259" key="16">
    <source>
        <dbReference type="Pfam" id="PF24902"/>
    </source>
</evidence>
<keyword evidence="22" id="KW-1185">Reference proteome</keyword>
<evidence type="ECO:0000256" key="6">
    <source>
        <dbReference type="ARBA" id="ARBA00023136"/>
    </source>
</evidence>
<dbReference type="Proteomes" id="UP001153712">
    <property type="component" value="Chromosome 9"/>
</dbReference>
<dbReference type="InterPro" id="IPR056897">
    <property type="entry name" value="Ig_NUP210_4th"/>
</dbReference>
<feature type="domain" description="NUP210 Ig-like" evidence="16">
    <location>
        <begin position="892"/>
        <end position="964"/>
    </location>
</feature>
<dbReference type="InterPro" id="IPR056899">
    <property type="entry name" value="Ig_NUP210_9th"/>
</dbReference>
<dbReference type="OrthoDB" id="361283at2759"/>
<dbReference type="InterPro" id="IPR045197">
    <property type="entry name" value="NUP210-like"/>
</dbReference>
<keyword evidence="5 9" id="KW-1133">Transmembrane helix</keyword>
<dbReference type="Pfam" id="PF22969">
    <property type="entry name" value="Ig_NUP210_2nd"/>
    <property type="match status" value="1"/>
</dbReference>
<feature type="domain" description="NUP210 Ig-like" evidence="14">
    <location>
        <begin position="21"/>
        <end position="111"/>
    </location>
</feature>
<protein>
    <recommendedName>
        <fullName evidence="23">Nuclear pore membrane glycoprotein 210</fullName>
    </recommendedName>
</protein>
<feature type="signal peptide" evidence="10">
    <location>
        <begin position="1"/>
        <end position="20"/>
    </location>
</feature>
<evidence type="ECO:0000256" key="10">
    <source>
        <dbReference type="SAM" id="SignalP"/>
    </source>
</evidence>
<feature type="domain" description="NUP210 Ig-like" evidence="20">
    <location>
        <begin position="1155"/>
        <end position="1252"/>
    </location>
</feature>
<feature type="transmembrane region" description="Helical" evidence="9">
    <location>
        <begin position="1808"/>
        <end position="1826"/>
    </location>
</feature>
<evidence type="ECO:0000259" key="11">
    <source>
        <dbReference type="Pfam" id="PF22959"/>
    </source>
</evidence>
<evidence type="ECO:0000256" key="7">
    <source>
        <dbReference type="ARBA" id="ARBA00023180"/>
    </source>
</evidence>
<dbReference type="SUPFAM" id="SSF49373">
    <property type="entry name" value="Invasin/intimin cell-adhesion fragments"/>
    <property type="match status" value="1"/>
</dbReference>
<feature type="domain" description="NUP210 Ig-like" evidence="11">
    <location>
        <begin position="1379"/>
        <end position="1478"/>
    </location>
</feature>
<sequence length="1920" mass="213743">MARPLYFIVNLILLCATVRCSKLNVPRILLPIFNDFATNFILEATEGGCYKWATTRSDLIGITPLDQNPNEDCSTKVLLFTISKEKARNIAVVLAEDLHSRETLRCDVILDTISELRITTTTRELFMEEAPEHFEVNAYDDQGNEFSTLEGIEFEWNIVTLSSNKQTVLRYITYKDSPYEAPTGIVELEERKKKGHSVLLEGVKSGSAKVTVSLPFNEYKNIPPCEVQLMVVANILITPPEVYVMKGDVAQFNVFFLKNGRIEAIKLPDNQYYLETENKDVAMTYKESGMVEGVSDGSTRVVLRDKHVDSNDPLMKLPAANIYVMPPEYLVLNIMPHKNWAVLVADHHDIVAELYTKDDHKLVVGPNARIEMEVTSEFAVVSKSANGSWLTGYGLKPSVATVQAELKGVNSETYGKITFKSINAKNDIMIYPRMTIVPSEVILPWDPVNRPKFDLQLTVKGGDGRYLWISTDNSIGMVSQTGMVKTLSNGFFEVAAVMLRNHNNRASTKFIIIPPTRLEIVEFAMEAELGSPVYLHIALYAEQERNGEIINLPFTKCQELPFHIKMSDQKFRHNRTAALPPIGVSCGNIAMTALELGTSKVTVSYFQEGKMLEDSVTVSAFKKLKLIEPKREVVLAVGTTLNLVYSGGPRPMLGRSSEYSRTIVSENENIAQVKDVTVLYQTTKDDITVIQVLCAQLGETYIKLMISNTPSVSNCKPQTHSISTKIICGKPRKVTLQPELQIADTDGCPMDIGSGNVVVQSMDCINVEVSVYDECGNKFLNVTSLQFDWLVEPYKSARVLNKESVYPRNLTVGNVPVGHNHYQTIHPTVDKGVIVLNVSVSGYRSSIIKSFYMKSEWPPFVDDEDKGRTVTPLKSSISLYLVESPVIAEPMLTIFNHPGNKITVPITQGSGYFELLLSDDEIAVVKYLESSREIEITPMKSGELTVQVIDLCLIAKPANLVVNIIAVGIIRIEMVDKVEIGKCITAKVRLYDENDNLMNIPDPTMVDLRPEFENNIANIYLAEKSDDWGIGEVQFIITGVEIGETKLIFITTGNEQDVTSAPVLLQVFEPLKLSPKNGSIIINSKLQINSKGGPSPDVKIIFHAESSFVEVTDKGVVIGKELGQVRIYGRSVGVHPFTGQNIIYAEDYVDISIVKLQGLKLVGPILRFKIGTVAPFWVVGLPNLSPMILGGFDDPAIKFRWTVDDKLLIDLFGIFHQVGVFKKKFDRVSAKASALQIGKTRLFVNATVPGKTVNVHNLDFVPLSTWLDLEVIGEFSLVQPKHFPARSLLMAPFSELQLSTSMENAVDIIVTYMLPGDKSFSTDLLSDQSVREDLIVTVSSTGLIQSYGVLGQTLLIITSTDTMGLKQRLSIVVEVKAIQYMNLVVRSNWRIHADSQLPTVPLGTEFKLKALFYDNVGNEFQAGPKRLQARTSRCDLLHVAEGDEDASIWVHTKAEGSTMIKVWAEGIHTTTDYVKIHVEQSVKPELTFLTSGDVVCFWTPVVSEYNMPGTWKSSDDSLLHINPALDIAFVGNKEGTVILTHSFLPSAPIAIEINMVSHIEFLDTSIVLTNGDVNSVERIILVLQSDKSYGIKTNNLIQGWRCRSDIRKLVRPTGFKCFGTFSNTSAPVPFQRLYNITPSWVPDSGQFACKLINLGVNGTLISMLRTDVVIWATTLDMSVESEKQIIKFLPGVYVEKDIHLENTLEGEFTITGLPEVLVQIKVAPADSSILYVDEGTEFGETQRKYKLQVIDYHWRLENLHEAMAINVRSMLTHQRFNILVHVHGLTQRAQCIANQSPVLTFLETYKNVILSAVTMLIIFFLTFYLYSRYMQPVVNVNLHSPRGPPPPPGGVFNQSQSFYAGPSTCPGYRSALNASMSPRMTGANTSMCVCCQSSHCKRQEPIYGEAKTFYSTPDSSRRVM</sequence>
<evidence type="ECO:0000256" key="2">
    <source>
        <dbReference type="ARBA" id="ARBA00007313"/>
    </source>
</evidence>
<dbReference type="Pfam" id="PF22959">
    <property type="entry name" value="Ig_NUP210_15th"/>
    <property type="match status" value="1"/>
</dbReference>
<dbReference type="InterPro" id="IPR055098">
    <property type="entry name" value="Ig_NUP210_3rd"/>
</dbReference>
<dbReference type="PANTHER" id="PTHR23019:SF0">
    <property type="entry name" value="NUCLEAR PORE MEMBRANE GLYCOPROTEIN 210"/>
    <property type="match status" value="1"/>
</dbReference>
<dbReference type="GO" id="GO:0005643">
    <property type="term" value="C:nuclear pore"/>
    <property type="evidence" value="ECO:0007669"/>
    <property type="project" value="TreeGrafter"/>
</dbReference>
<evidence type="ECO:0000256" key="3">
    <source>
        <dbReference type="ARBA" id="ARBA00022692"/>
    </source>
</evidence>
<comment type="similarity">
    <text evidence="2">Belongs to the NUP210 family.</text>
</comment>
<evidence type="ECO:0000259" key="20">
    <source>
        <dbReference type="Pfam" id="PF26181"/>
    </source>
</evidence>
<dbReference type="InterPro" id="IPR055096">
    <property type="entry name" value="Ig_NUP210_1st"/>
</dbReference>
<dbReference type="Pfam" id="PF26182">
    <property type="entry name" value="Ig_NUP210_5th"/>
    <property type="match status" value="1"/>
</dbReference>
<dbReference type="Pfam" id="PF26181">
    <property type="entry name" value="Ig_NUP210_13th"/>
    <property type="match status" value="1"/>
</dbReference>
<dbReference type="InterPro" id="IPR008964">
    <property type="entry name" value="Invasin/intimin_cell_adhesion"/>
</dbReference>
<evidence type="ECO:0008006" key="23">
    <source>
        <dbReference type="Google" id="ProtNLM"/>
    </source>
</evidence>
<dbReference type="GO" id="GO:0031965">
    <property type="term" value="C:nuclear membrane"/>
    <property type="evidence" value="ECO:0007669"/>
    <property type="project" value="UniProtKB-SubCell"/>
</dbReference>
<evidence type="ECO:0000259" key="19">
    <source>
        <dbReference type="Pfam" id="PF25354"/>
    </source>
</evidence>
<keyword evidence="3 9" id="KW-0812">Transmembrane</keyword>
<dbReference type="InterPro" id="IPR055097">
    <property type="entry name" value="Ig_NUP210_2nd"/>
</dbReference>
<evidence type="ECO:0000313" key="22">
    <source>
        <dbReference type="Proteomes" id="UP001153712"/>
    </source>
</evidence>
<evidence type="ECO:0000256" key="1">
    <source>
        <dbReference type="ARBA" id="ARBA00004590"/>
    </source>
</evidence>
<feature type="domain" description="NUP210 fourth Ig-like" evidence="18">
    <location>
        <begin position="338"/>
        <end position="412"/>
    </location>
</feature>
<evidence type="ECO:0000259" key="18">
    <source>
        <dbReference type="Pfam" id="PF24991"/>
    </source>
</evidence>
<keyword evidence="8" id="KW-0539">Nucleus</keyword>
<accession>A0A9N9TYU2</accession>
<feature type="domain" description="NUP210 Ig-like" evidence="15">
    <location>
        <begin position="120"/>
        <end position="224"/>
    </location>
</feature>
<feature type="domain" description="NUP210 Ig-like" evidence="19">
    <location>
        <begin position="1484"/>
        <end position="1542"/>
    </location>
</feature>
<dbReference type="InterPro" id="IPR055099">
    <property type="entry name" value="Ig_NUP210_7th"/>
</dbReference>
<dbReference type="Pfam" id="PF24935">
    <property type="entry name" value="Ig_NUP210_6th"/>
    <property type="match status" value="1"/>
</dbReference>
<evidence type="ECO:0000313" key="21">
    <source>
        <dbReference type="EMBL" id="CAG9865544.1"/>
    </source>
</evidence>
<evidence type="ECO:0000259" key="15">
    <source>
        <dbReference type="Pfam" id="PF22969"/>
    </source>
</evidence>
<name>A0A9N9TYU2_PHYSR</name>
<feature type="chain" id="PRO_5040344280" description="Nuclear pore membrane glycoprotein 210" evidence="10">
    <location>
        <begin position="21"/>
        <end position="1920"/>
    </location>
</feature>
<evidence type="ECO:0000256" key="8">
    <source>
        <dbReference type="ARBA" id="ARBA00023242"/>
    </source>
</evidence>
<organism evidence="21 22">
    <name type="scientific">Phyllotreta striolata</name>
    <name type="common">Striped flea beetle</name>
    <name type="synonym">Crioceris striolata</name>
    <dbReference type="NCBI Taxonomy" id="444603"/>
    <lineage>
        <taxon>Eukaryota</taxon>
        <taxon>Metazoa</taxon>
        <taxon>Ecdysozoa</taxon>
        <taxon>Arthropoda</taxon>
        <taxon>Hexapoda</taxon>
        <taxon>Insecta</taxon>
        <taxon>Pterygota</taxon>
        <taxon>Neoptera</taxon>
        <taxon>Endopterygota</taxon>
        <taxon>Coleoptera</taxon>
        <taxon>Polyphaga</taxon>
        <taxon>Cucujiformia</taxon>
        <taxon>Chrysomeloidea</taxon>
        <taxon>Chrysomelidae</taxon>
        <taxon>Galerucinae</taxon>
        <taxon>Alticini</taxon>
        <taxon>Phyllotreta</taxon>
    </lineage>
</organism>
<dbReference type="InterPro" id="IPR057586">
    <property type="entry name" value="Ig_NUP210_16th"/>
</dbReference>
<keyword evidence="4 10" id="KW-0732">Signal</keyword>
<evidence type="ECO:0000256" key="9">
    <source>
        <dbReference type="SAM" id="Phobius"/>
    </source>
</evidence>
<feature type="domain" description="NUP210 Ig-like" evidence="13">
    <location>
        <begin position="233"/>
        <end position="327"/>
    </location>
</feature>
<evidence type="ECO:0000256" key="5">
    <source>
        <dbReference type="ARBA" id="ARBA00022989"/>
    </source>
</evidence>
<proteinExistence type="inferred from homology"/>
<keyword evidence="6 9" id="KW-0472">Membrane</keyword>
<reference evidence="21" key="1">
    <citation type="submission" date="2022-01" db="EMBL/GenBank/DDBJ databases">
        <authorList>
            <person name="King R."/>
        </authorList>
    </citation>
    <scope>NUCLEOTIDE SEQUENCE</scope>
</reference>
<dbReference type="Pfam" id="PF25354">
    <property type="entry name" value="Ig_NUP210_16th"/>
    <property type="match status" value="1"/>
</dbReference>
<feature type="domain" description="NUP210 Ig-like" evidence="17">
    <location>
        <begin position="519"/>
        <end position="605"/>
    </location>
</feature>
<dbReference type="Pfam" id="PF22967">
    <property type="entry name" value="Ig_NUP210_1st"/>
    <property type="match status" value="1"/>
</dbReference>
<dbReference type="InterPro" id="IPR056898">
    <property type="entry name" value="Ig_NUP210_6th"/>
</dbReference>
<evidence type="ECO:0000256" key="4">
    <source>
        <dbReference type="ARBA" id="ARBA00022729"/>
    </source>
</evidence>
<dbReference type="InterPro" id="IPR058779">
    <property type="entry name" value="Ig_NUP210_13th"/>
</dbReference>
<comment type="subcellular location">
    <subcellularLocation>
        <location evidence="1">Nucleus membrane</location>
        <topology evidence="1">Single-pass membrane protein</topology>
    </subcellularLocation>
</comment>
<dbReference type="Pfam" id="PF24991">
    <property type="entry name" value="Ig_NUP210_4th"/>
    <property type="match status" value="1"/>
</dbReference>
<dbReference type="PANTHER" id="PTHR23019">
    <property type="entry name" value="NUCLEAR PORE MEMBRANE GLYCOPROTEIN GP210-RELATED"/>
    <property type="match status" value="1"/>
</dbReference>
<dbReference type="Pfam" id="PF22963">
    <property type="entry name" value="Ig_NUP210_3rd"/>
    <property type="match status" value="1"/>
</dbReference>
<evidence type="ECO:0000259" key="13">
    <source>
        <dbReference type="Pfam" id="PF22963"/>
    </source>
</evidence>
<evidence type="ECO:0000259" key="12">
    <source>
        <dbReference type="Pfam" id="PF22962"/>
    </source>
</evidence>
<feature type="domain" description="NUP210 Ig-like" evidence="12">
    <location>
        <begin position="627"/>
        <end position="729"/>
    </location>
</feature>
<dbReference type="Pfam" id="PF22962">
    <property type="entry name" value="Ig_NUP210_7th"/>
    <property type="match status" value="1"/>
</dbReference>
<keyword evidence="7" id="KW-0325">Glycoprotein</keyword>
<dbReference type="EMBL" id="OU900102">
    <property type="protein sequence ID" value="CAG9865544.1"/>
    <property type="molecule type" value="Genomic_DNA"/>
</dbReference>
<evidence type="ECO:0000259" key="14">
    <source>
        <dbReference type="Pfam" id="PF22967"/>
    </source>
</evidence>
<dbReference type="InterPro" id="IPR055094">
    <property type="entry name" value="NUP210_Ig15"/>
</dbReference>
<gene>
    <name evidence="21" type="ORF">PHYEVI_LOCUS11774</name>
</gene>
<dbReference type="Pfam" id="PF24902">
    <property type="entry name" value="Ig_NUP210_9th"/>
    <property type="match status" value="1"/>
</dbReference>
<evidence type="ECO:0000259" key="17">
    <source>
        <dbReference type="Pfam" id="PF24935"/>
    </source>
</evidence>